<dbReference type="PANTHER" id="PTHR31232">
    <property type="match status" value="1"/>
</dbReference>
<keyword evidence="3 6" id="KW-0713">Self-incompatibility</keyword>
<protein>
    <recommendedName>
        <fullName evidence="6">S-protein homolog</fullName>
    </recommendedName>
</protein>
<proteinExistence type="inferred from homology"/>
<name>A0A200QRQ5_MACCD</name>
<dbReference type="OrthoDB" id="1848419at2759"/>
<dbReference type="InParanoid" id="A0A200QRQ5"/>
<evidence type="ECO:0000256" key="2">
    <source>
        <dbReference type="ARBA" id="ARBA00005581"/>
    </source>
</evidence>
<organism evidence="7 8">
    <name type="scientific">Macleaya cordata</name>
    <name type="common">Five-seeded plume-poppy</name>
    <name type="synonym">Bocconia cordata</name>
    <dbReference type="NCBI Taxonomy" id="56857"/>
    <lineage>
        <taxon>Eukaryota</taxon>
        <taxon>Viridiplantae</taxon>
        <taxon>Streptophyta</taxon>
        <taxon>Embryophyta</taxon>
        <taxon>Tracheophyta</taxon>
        <taxon>Spermatophyta</taxon>
        <taxon>Magnoliopsida</taxon>
        <taxon>Ranunculales</taxon>
        <taxon>Papaveraceae</taxon>
        <taxon>Papaveroideae</taxon>
        <taxon>Macleaya</taxon>
    </lineage>
</organism>
<evidence type="ECO:0000256" key="3">
    <source>
        <dbReference type="ARBA" id="ARBA00022471"/>
    </source>
</evidence>
<dbReference type="Pfam" id="PF05938">
    <property type="entry name" value="Self-incomp_S1"/>
    <property type="match status" value="1"/>
</dbReference>
<gene>
    <name evidence="7" type="ORF">BVC80_7351g8</name>
</gene>
<evidence type="ECO:0000313" key="8">
    <source>
        <dbReference type="Proteomes" id="UP000195402"/>
    </source>
</evidence>
<dbReference type="OMA" id="CRIGYWD"/>
<evidence type="ECO:0000256" key="1">
    <source>
        <dbReference type="ARBA" id="ARBA00004613"/>
    </source>
</evidence>
<accession>A0A200QRQ5</accession>
<keyword evidence="4 6" id="KW-0964">Secreted</keyword>
<comment type="similarity">
    <text evidence="2 6">Belongs to the plant self-incompatibility (S1) protein family.</text>
</comment>
<dbReference type="Proteomes" id="UP000195402">
    <property type="component" value="Unassembled WGS sequence"/>
</dbReference>
<dbReference type="EMBL" id="MVGT01001204">
    <property type="protein sequence ID" value="OVA13123.1"/>
    <property type="molecule type" value="Genomic_DNA"/>
</dbReference>
<evidence type="ECO:0000256" key="5">
    <source>
        <dbReference type="ARBA" id="ARBA00022729"/>
    </source>
</evidence>
<comment type="caution">
    <text evidence="7">The sequence shown here is derived from an EMBL/GenBank/DDBJ whole genome shotgun (WGS) entry which is preliminary data.</text>
</comment>
<comment type="subcellular location">
    <subcellularLocation>
        <location evidence="1 6">Secreted</location>
    </subcellularLocation>
</comment>
<dbReference type="PANTHER" id="PTHR31232:SF155">
    <property type="entry name" value="PLANT SELF-INCOMPATIBILITY PROTEIN S1 FAMILY"/>
    <property type="match status" value="1"/>
</dbReference>
<keyword evidence="5" id="KW-0732">Signal</keyword>
<dbReference type="InterPro" id="IPR010264">
    <property type="entry name" value="Self-incomp_S1"/>
</dbReference>
<reference evidence="7 8" key="1">
    <citation type="journal article" date="2017" name="Mol. Plant">
        <title>The Genome of Medicinal Plant Macleaya cordata Provides New Insights into Benzylisoquinoline Alkaloids Metabolism.</title>
        <authorList>
            <person name="Liu X."/>
            <person name="Liu Y."/>
            <person name="Huang P."/>
            <person name="Ma Y."/>
            <person name="Qing Z."/>
            <person name="Tang Q."/>
            <person name="Cao H."/>
            <person name="Cheng P."/>
            <person name="Zheng Y."/>
            <person name="Yuan Z."/>
            <person name="Zhou Y."/>
            <person name="Liu J."/>
            <person name="Tang Z."/>
            <person name="Zhuo Y."/>
            <person name="Zhang Y."/>
            <person name="Yu L."/>
            <person name="Huang J."/>
            <person name="Yang P."/>
            <person name="Peng Q."/>
            <person name="Zhang J."/>
            <person name="Jiang W."/>
            <person name="Zhang Z."/>
            <person name="Lin K."/>
            <person name="Ro D.K."/>
            <person name="Chen X."/>
            <person name="Xiong X."/>
            <person name="Shang Y."/>
            <person name="Huang S."/>
            <person name="Zeng J."/>
        </authorList>
    </citation>
    <scope>NUCLEOTIDE SEQUENCE [LARGE SCALE GENOMIC DNA]</scope>
    <source>
        <strain evidence="8">cv. BLH2017</strain>
        <tissue evidence="7">Root</tissue>
    </source>
</reference>
<keyword evidence="8" id="KW-1185">Reference proteome</keyword>
<dbReference type="AlphaFoldDB" id="A0A200QRQ5"/>
<evidence type="ECO:0000256" key="4">
    <source>
        <dbReference type="ARBA" id="ARBA00022525"/>
    </source>
</evidence>
<dbReference type="GO" id="GO:0005576">
    <property type="term" value="C:extracellular region"/>
    <property type="evidence" value="ECO:0007669"/>
    <property type="project" value="UniProtKB-SubCell"/>
</dbReference>
<evidence type="ECO:0000313" key="7">
    <source>
        <dbReference type="EMBL" id="OVA13123.1"/>
    </source>
</evidence>
<sequence length="144" mass="16691">MERRLRQLAVVIVAAALTAKLGGISSVSGFKFNPKTHVYVTNSLPKDTNMVIHCKSKDDDLGEHSIPYNQTYTWSFHLNYSRSTLFWCRIGYWDAKAGRVVQGSFKMYEFVRDFGCTLHCFRFVQTDGIYFGKDRKVLKYQWPS</sequence>
<dbReference type="GO" id="GO:0060320">
    <property type="term" value="P:rejection of self pollen"/>
    <property type="evidence" value="ECO:0007669"/>
    <property type="project" value="UniProtKB-KW"/>
</dbReference>
<evidence type="ECO:0000256" key="6">
    <source>
        <dbReference type="RuleBase" id="RU367044"/>
    </source>
</evidence>